<comment type="cofactor">
    <cofactor evidence="1">
        <name>Zn(2+)</name>
        <dbReference type="ChEBI" id="CHEBI:29105"/>
    </cofactor>
    <text evidence="1">Binds 1 zinc ion per subunit.</text>
</comment>
<dbReference type="InterPro" id="IPR024079">
    <property type="entry name" value="MetalloPept_cat_dom_sf"/>
</dbReference>
<name>A0ABP9WCL0_9DEIO</name>
<dbReference type="PROSITE" id="PS51864">
    <property type="entry name" value="ASTACIN"/>
    <property type="match status" value="1"/>
</dbReference>
<dbReference type="Proteomes" id="UP001401887">
    <property type="component" value="Unassembled WGS sequence"/>
</dbReference>
<dbReference type="InterPro" id="IPR006026">
    <property type="entry name" value="Peptidase_Metallo"/>
</dbReference>
<evidence type="ECO:0000313" key="4">
    <source>
        <dbReference type="EMBL" id="GAA5515070.1"/>
    </source>
</evidence>
<keyword evidence="1" id="KW-0645">Protease</keyword>
<evidence type="ECO:0000256" key="2">
    <source>
        <dbReference type="SAM" id="MobiDB-lite"/>
    </source>
</evidence>
<feature type="domain" description="Peptidase M12A" evidence="3">
    <location>
        <begin position="81"/>
        <end position="278"/>
    </location>
</feature>
<evidence type="ECO:0000256" key="1">
    <source>
        <dbReference type="PROSITE-ProRule" id="PRU01211"/>
    </source>
</evidence>
<sequence>MNSRLAFGTLGLTLLLAACSNTPGEVPQAGTTPSGPVSATKPETRPATLIMPDGSRQAVTGFVRDGMLLLEDDIILADNVNALKGQGTYVVDTRYRWTNNTIPYTFASNVPQAVRDRVTQAASNIRTTTNVNVTPRSSQANYVQVVYNTGTTCSSSLGMVGGQQTLNLADRCSVGSIMHEFGHAMGLFHEQTRPDRDTYVEIQWQNIPADWQSQYEIRSGSKGYGTYDFDSIMHYPAYFDGKLAIKPLDSSIDINRMGQRNGYSSTDVGNINFMYPATTPTPGTTYTGSASQGASSYQPGTSGFSYAGGTLTGKLSGPSGTDFDLYLQKYNGSAWTDVATSESSTSSESINYTATSGTYRWEVYAYAGSGSYTLVETR</sequence>
<feature type="active site" evidence="1">
    <location>
        <position position="180"/>
    </location>
</feature>
<keyword evidence="1" id="KW-0482">Metalloprotease</keyword>
<protein>
    <submittedName>
        <fullName evidence="4">Flavastacin</fullName>
    </submittedName>
</protein>
<evidence type="ECO:0000313" key="5">
    <source>
        <dbReference type="Proteomes" id="UP001401887"/>
    </source>
</evidence>
<feature type="binding site" evidence="1">
    <location>
        <position position="189"/>
    </location>
    <ligand>
        <name>Zn(2+)</name>
        <dbReference type="ChEBI" id="CHEBI:29105"/>
        <note>catalytic</note>
    </ligand>
</feature>
<dbReference type="InterPro" id="IPR034035">
    <property type="entry name" value="Astacin-like_dom"/>
</dbReference>
<dbReference type="PRINTS" id="PR00480">
    <property type="entry name" value="ASTACIN"/>
</dbReference>
<keyword evidence="5" id="KW-1185">Reference proteome</keyword>
<keyword evidence="1" id="KW-0378">Hydrolase</keyword>
<organism evidence="4 5">
    <name type="scientific">Deinococcus carri</name>
    <dbReference type="NCBI Taxonomy" id="1211323"/>
    <lineage>
        <taxon>Bacteria</taxon>
        <taxon>Thermotogati</taxon>
        <taxon>Deinococcota</taxon>
        <taxon>Deinococci</taxon>
        <taxon>Deinococcales</taxon>
        <taxon>Deinococcaceae</taxon>
        <taxon>Deinococcus</taxon>
    </lineage>
</organism>
<dbReference type="Pfam" id="PF01400">
    <property type="entry name" value="Astacin"/>
    <property type="match status" value="1"/>
</dbReference>
<accession>A0ABP9WCL0</accession>
<dbReference type="SUPFAM" id="SSF55486">
    <property type="entry name" value="Metalloproteases ('zincins'), catalytic domain"/>
    <property type="match status" value="1"/>
</dbReference>
<comment type="caution">
    <text evidence="1">Lacks conserved residue(s) required for the propagation of feature annotation.</text>
</comment>
<gene>
    <name evidence="4" type="ORF">Dcar01_03834</name>
</gene>
<comment type="caution">
    <text evidence="4">The sequence shown here is derived from an EMBL/GenBank/DDBJ whole genome shotgun (WGS) entry which is preliminary data.</text>
</comment>
<dbReference type="SMART" id="SM00235">
    <property type="entry name" value="ZnMc"/>
    <property type="match status" value="1"/>
</dbReference>
<dbReference type="SUPFAM" id="SSF89260">
    <property type="entry name" value="Collagen-binding domain"/>
    <property type="match status" value="1"/>
</dbReference>
<dbReference type="PROSITE" id="PS51257">
    <property type="entry name" value="PROKAR_LIPOPROTEIN"/>
    <property type="match status" value="1"/>
</dbReference>
<dbReference type="EMBL" id="BAABRP010000036">
    <property type="protein sequence ID" value="GAA5515070.1"/>
    <property type="molecule type" value="Genomic_DNA"/>
</dbReference>
<dbReference type="InterPro" id="IPR007280">
    <property type="entry name" value="Peptidase_C_arc/bac"/>
</dbReference>
<dbReference type="CDD" id="cd04280">
    <property type="entry name" value="ZnMc_astacin_like"/>
    <property type="match status" value="1"/>
</dbReference>
<dbReference type="Pfam" id="PF04151">
    <property type="entry name" value="PPC"/>
    <property type="match status" value="1"/>
</dbReference>
<reference evidence="4 5" key="1">
    <citation type="submission" date="2024-02" db="EMBL/GenBank/DDBJ databases">
        <title>Deinococcus carri NBRC 110142.</title>
        <authorList>
            <person name="Ichikawa N."/>
            <person name="Katano-Makiyama Y."/>
            <person name="Hidaka K."/>
        </authorList>
    </citation>
    <scope>NUCLEOTIDE SEQUENCE [LARGE SCALE GENOMIC DNA]</scope>
    <source>
        <strain evidence="4 5">NBRC 110142</strain>
    </source>
</reference>
<dbReference type="Gene3D" id="3.40.390.10">
    <property type="entry name" value="Collagenase (Catalytic Domain)"/>
    <property type="match status" value="1"/>
</dbReference>
<dbReference type="PANTHER" id="PTHR10127:SF850">
    <property type="entry name" value="METALLOENDOPEPTIDASE"/>
    <property type="match status" value="1"/>
</dbReference>
<feature type="compositionally biased region" description="Polar residues" evidence="2">
    <location>
        <begin position="24"/>
        <end position="37"/>
    </location>
</feature>
<keyword evidence="1" id="KW-0479">Metal-binding</keyword>
<dbReference type="PANTHER" id="PTHR10127">
    <property type="entry name" value="DISCOIDIN, CUB, EGF, LAMININ , AND ZINC METALLOPROTEASE DOMAIN CONTAINING"/>
    <property type="match status" value="1"/>
</dbReference>
<evidence type="ECO:0000259" key="3">
    <source>
        <dbReference type="PROSITE" id="PS51864"/>
    </source>
</evidence>
<feature type="region of interest" description="Disordered" evidence="2">
    <location>
        <begin position="24"/>
        <end position="45"/>
    </location>
</feature>
<feature type="binding site" evidence="1">
    <location>
        <position position="179"/>
    </location>
    <ligand>
        <name>Zn(2+)</name>
        <dbReference type="ChEBI" id="CHEBI:29105"/>
        <note>catalytic</note>
    </ligand>
</feature>
<keyword evidence="1" id="KW-0862">Zinc</keyword>
<dbReference type="InterPro" id="IPR001506">
    <property type="entry name" value="Peptidase_M12A"/>
</dbReference>
<proteinExistence type="predicted"/>
<feature type="binding site" evidence="1">
    <location>
        <position position="183"/>
    </location>
    <ligand>
        <name>Zn(2+)</name>
        <dbReference type="ChEBI" id="CHEBI:29105"/>
        <note>catalytic</note>
    </ligand>
</feature>
<dbReference type="Gene3D" id="2.60.120.380">
    <property type="match status" value="1"/>
</dbReference>